<dbReference type="InterPro" id="IPR001680">
    <property type="entry name" value="WD40_rpt"/>
</dbReference>
<sequence>MEPLGVFSSAGTTADLCKKLLLLCKNVKNAATETDQLRQLVANLQIVAKSVEEMRSSPNNAKLKRTRQLADAIRETQSLLQKLVDDLSPEKLHRIFRKIKGGSIKWPFEKEDFLKRMHDLERCMQIISDGLQVDQTNILLDMDYRAVFDRLPVAGGAYFDSFDESRKARCLPNTRVDLLQDISNWAQNPDSHAVFWLNGIAGAGKSTISRTIADTFAHQNRLGASFFFKRGEADRGGLAKFFTTLATDLVQRQPAFASLVKEAIDADPSIFTRSAADQFRGLIVGPLSNFPGDPDQIHPIVVVVDALDECDHDKDIELLIWLFSRFVQPAFIKLKFFLTSRPELPLRLGFKKIEGTYKDFILHKVPATTIESDISVFLQHELSNIRKNYNLLRPDSLKLPESWPGDNIVKILARMAVPLFIFASTTCRFIADHKHGDPQYQLQRILQYETKITGSRLDATYLPVLNEQVDGLSHKEKVEVAEEFRAIVGTILILANPLSIIALSHLINVSKEIIANRLETLHSVLNVSTSLHIPVRLLHLSFRDFLLDPETRDKTPLWIDEKQAHAKTAEHCLRLLNSLKSDMCDLKHPGTPSANISQAKVDACLSREIQYACLHWVDHVRQSEAKLVDGGPVSEFLFRHFLHWLEVLSLIGQAREIIGFVKALQICVEPKAGIKTSAFLNDAKGFAGTHVTTIKSWPLQTYSCALIFTPADSIVRTCFKDSIPSWISFPPLVEHSGGPCRQVLEGHSDSVRCTDFSHDSTLIASGSRDRTLRVWDVDTGECLQRMTGHRGSIHWVEFSHNSSLLVSASSDMTIRIWHTKTGDVIKTLVGHSEGVTRAVFSHDSTLIASSSYDSTVRIWSVETGECKYELLGHEKSVLSVAFSNDSTLVASTSTDGAVRIWSADGVERKSILNQGNDEAYFATFSVDSTHLVSFHKDGVLRFWRVDTDTCERTIQLKTWNMKPRHVALSQDWKYLLSAEKDTVSLWQVDTAQCVQKSSGHLSYMSPAAFSHDSTSFASASRNGMIAVWDITEQYQKQPVIDPATIDKHVSPVSEIIFSHDSSVVASTSMGDNTIMIWDATTGCCLQKLKCREHLIEDMVFSQDGTLVASVSGDLFPAKMKHARVWNSFTGRCVAKFSFPTWAKVAFSYDLKHIAIYIGRVIHLWNVRKRVEVRTFEEDGDLHLVVFSHDSTVLGAVTTNGIISLWEVETGEPIYQNYIPDIKIQRIALSHDLGLIAIVSGSHDMRIICRDNSKCISKIKDLPRNIASLKFTRNALFIGASTGQGDELFVWRIDTGQLIHNMRHWRMGQYLEFDINGQHASTETTIDGQPSQSSNTYHHCCGYDLDSDGRWITWGGHQLLRLPKRYETRTIAASDTAIVLGYDSGRVIIISTSTKDLPDFACITSSHLEERAT</sequence>
<evidence type="ECO:0000256" key="4">
    <source>
        <dbReference type="ARBA" id="ARBA00038415"/>
    </source>
</evidence>
<evidence type="ECO:0000313" key="10">
    <source>
        <dbReference type="Proteomes" id="UP000801864"/>
    </source>
</evidence>
<comment type="caution">
    <text evidence="9">The sequence shown here is derived from an EMBL/GenBank/DDBJ whole genome shotgun (WGS) entry which is preliminary data.</text>
</comment>
<feature type="repeat" description="WD" evidence="7">
    <location>
        <begin position="1045"/>
        <end position="1087"/>
    </location>
</feature>
<accession>A0A9P5C935</accession>
<evidence type="ECO:0000256" key="1">
    <source>
        <dbReference type="ARBA" id="ARBA00022574"/>
    </source>
</evidence>
<dbReference type="CDD" id="cd00200">
    <property type="entry name" value="WD40"/>
    <property type="match status" value="1"/>
</dbReference>
<dbReference type="SUPFAM" id="SSF52540">
    <property type="entry name" value="P-loop containing nucleoside triphosphate hydrolases"/>
    <property type="match status" value="1"/>
</dbReference>
<dbReference type="InterPro" id="IPR020472">
    <property type="entry name" value="WD40_PAC1"/>
</dbReference>
<comment type="similarity">
    <text evidence="4">Belongs to the WD repeat MDV1/CAF4 family.</text>
</comment>
<feature type="repeat" description="WD" evidence="7">
    <location>
        <begin position="744"/>
        <end position="785"/>
    </location>
</feature>
<feature type="repeat" description="WD" evidence="7">
    <location>
        <begin position="786"/>
        <end position="827"/>
    </location>
</feature>
<dbReference type="InterPro" id="IPR027417">
    <property type="entry name" value="P-loop_NTPase"/>
</dbReference>
<feature type="repeat" description="WD" evidence="7">
    <location>
        <begin position="870"/>
        <end position="902"/>
    </location>
</feature>
<dbReference type="PROSITE" id="PS50082">
    <property type="entry name" value="WD_REPEATS_2"/>
    <property type="match status" value="6"/>
</dbReference>
<dbReference type="PANTHER" id="PTHR22847">
    <property type="entry name" value="WD40 REPEAT PROTEIN"/>
    <property type="match status" value="1"/>
</dbReference>
<reference evidence="9 10" key="1">
    <citation type="submission" date="2018-06" db="EMBL/GenBank/DDBJ databases">
        <title>Genome analysis of cellulolytic fungus Trichoderma lentiforme CFAM-422.</title>
        <authorList>
            <person name="Steindorff A.S."/>
            <person name="Formighieri E.F."/>
            <person name="Midorikawa G.E.O."/>
            <person name="Tamietti M.S."/>
            <person name="Ramos E.Z."/>
            <person name="Silva A.S."/>
            <person name="Bon E.P.S."/>
            <person name="Mendes T.D."/>
            <person name="Damaso M.C.T."/>
            <person name="Favaro L.C.L."/>
        </authorList>
    </citation>
    <scope>NUCLEOTIDE SEQUENCE [LARGE SCALE GENOMIC DNA]</scope>
    <source>
        <strain evidence="9 10">CFAM-422</strain>
    </source>
</reference>
<feature type="repeat" description="WD" evidence="7">
    <location>
        <begin position="997"/>
        <end position="1030"/>
    </location>
</feature>
<feature type="repeat" description="WD" evidence="7">
    <location>
        <begin position="828"/>
        <end position="869"/>
    </location>
</feature>
<dbReference type="PRINTS" id="PR00320">
    <property type="entry name" value="GPROTEINBRPT"/>
</dbReference>
<organism evidence="9 10">
    <name type="scientific">Trichoderma lentiforme</name>
    <dbReference type="NCBI Taxonomy" id="1567552"/>
    <lineage>
        <taxon>Eukaryota</taxon>
        <taxon>Fungi</taxon>
        <taxon>Dikarya</taxon>
        <taxon>Ascomycota</taxon>
        <taxon>Pezizomycotina</taxon>
        <taxon>Sordariomycetes</taxon>
        <taxon>Hypocreomycetidae</taxon>
        <taxon>Hypocreales</taxon>
        <taxon>Hypocreaceae</taxon>
        <taxon>Trichoderma</taxon>
    </lineage>
</organism>
<keyword evidence="1 7" id="KW-0853">WD repeat</keyword>
<dbReference type="Gene3D" id="2.130.10.10">
    <property type="entry name" value="YVTN repeat-like/Quinoprotein amine dehydrogenase"/>
    <property type="match status" value="5"/>
</dbReference>
<dbReference type="SMART" id="SM00320">
    <property type="entry name" value="WD40"/>
    <property type="match status" value="11"/>
</dbReference>
<evidence type="ECO:0000256" key="7">
    <source>
        <dbReference type="PROSITE-ProRule" id="PRU00221"/>
    </source>
</evidence>
<evidence type="ECO:0000256" key="3">
    <source>
        <dbReference type="ARBA" id="ARBA00023054"/>
    </source>
</evidence>
<dbReference type="GO" id="GO:1990234">
    <property type="term" value="C:transferase complex"/>
    <property type="evidence" value="ECO:0007669"/>
    <property type="project" value="UniProtKB-ARBA"/>
</dbReference>
<dbReference type="InterPro" id="IPR019775">
    <property type="entry name" value="WD40_repeat_CS"/>
</dbReference>
<protein>
    <recommendedName>
        <fullName evidence="5">Mitochondrial division protein 1</fullName>
    </recommendedName>
</protein>
<dbReference type="PROSITE" id="PS00678">
    <property type="entry name" value="WD_REPEATS_1"/>
    <property type="match status" value="2"/>
</dbReference>
<dbReference type="SUPFAM" id="SSF50978">
    <property type="entry name" value="WD40 repeat-like"/>
    <property type="match status" value="2"/>
</dbReference>
<gene>
    <name evidence="9" type="ORF">CFAM422_009613</name>
</gene>
<comment type="function">
    <text evidence="6">Involved in mitochondrial fission. Acts as an adapter protein required to form mitochondrial fission complexes. Formation of these complexes is required to promote constriction and fission of the mitochondrial compartment at a late step in mitochondrial division.</text>
</comment>
<evidence type="ECO:0000313" key="9">
    <source>
        <dbReference type="EMBL" id="KAF3065744.1"/>
    </source>
</evidence>
<dbReference type="InterPro" id="IPR015943">
    <property type="entry name" value="WD40/YVTN_repeat-like_dom_sf"/>
</dbReference>
<dbReference type="InterPro" id="IPR056884">
    <property type="entry name" value="NPHP3-like_N"/>
</dbReference>
<dbReference type="Pfam" id="PF00400">
    <property type="entry name" value="WD40"/>
    <property type="match status" value="6"/>
</dbReference>
<name>A0A9P5C935_9HYPO</name>
<keyword evidence="2" id="KW-0677">Repeat</keyword>
<evidence type="ECO:0000256" key="2">
    <source>
        <dbReference type="ARBA" id="ARBA00022737"/>
    </source>
</evidence>
<keyword evidence="10" id="KW-1185">Reference proteome</keyword>
<feature type="domain" description="Nephrocystin 3-like N-terminal" evidence="8">
    <location>
        <begin position="181"/>
        <end position="341"/>
    </location>
</feature>
<dbReference type="PANTHER" id="PTHR22847:SF637">
    <property type="entry name" value="WD REPEAT DOMAIN 5B"/>
    <property type="match status" value="1"/>
</dbReference>
<dbReference type="EMBL" id="QLNT01000018">
    <property type="protein sequence ID" value="KAF3065744.1"/>
    <property type="molecule type" value="Genomic_DNA"/>
</dbReference>
<proteinExistence type="inferred from homology"/>
<evidence type="ECO:0000256" key="5">
    <source>
        <dbReference type="ARBA" id="ARBA00039789"/>
    </source>
</evidence>
<dbReference type="PROSITE" id="PS50294">
    <property type="entry name" value="WD_REPEATS_REGION"/>
    <property type="match status" value="5"/>
</dbReference>
<dbReference type="Pfam" id="PF24883">
    <property type="entry name" value="NPHP3_N"/>
    <property type="match status" value="1"/>
</dbReference>
<evidence type="ECO:0000259" key="8">
    <source>
        <dbReference type="Pfam" id="PF24883"/>
    </source>
</evidence>
<evidence type="ECO:0000256" key="6">
    <source>
        <dbReference type="ARBA" id="ARBA00043913"/>
    </source>
</evidence>
<dbReference type="Proteomes" id="UP000801864">
    <property type="component" value="Unassembled WGS sequence"/>
</dbReference>
<dbReference type="InterPro" id="IPR036322">
    <property type="entry name" value="WD40_repeat_dom_sf"/>
</dbReference>
<keyword evidence="3" id="KW-0175">Coiled coil</keyword>